<dbReference type="InterPro" id="IPR011662">
    <property type="entry name" value="Secretin/TonB_short_N"/>
</dbReference>
<sequence>MKLLLRKRKASRNRTHKRASAVLTFSGGGRALARVGGALFVAFVVLAGGGVAVPSPAFAQAVQAAKASVRTYAIPAGPLDTALPLLGKQSGLRLSFDKSVTAGKTTRGLSGSHTPHDALTTLLSGTGLSFHVAENGVVVLGPAAASVETLPTLNVDATNTRPDVREVSTEVIQRTQAKTLAEVFVNEPSVVVSGGGRNAQRLYLRGIESSNLNITIDGARQGGNLHQHKSGLSTLDPELLKRVEVQTGPGADRGPGALGGAISMETVDAQDLLAPGKEVGATVRTGYASSDQSWSGGSTVYGMLSENSGLYAHFSATDKRDYKTGSGATAPNTAGEDLDYFAKYSLLDLDGHSLRVSAERKSDSGLYVWGSNGSDMGFSNTPPVYVFTTRESYTLDHRYAPGNPWIDMKMNVYYNADTVENRDGGSRYSSDGVGGALRNVMAFNIGPTSHRLTVGTDVTSEDLRSVASGVIHAHNGSKNLALFAQNKMNIGPLGVSFGGRIDDYDATYGANELSGSRGSTNFGLEYELVKGLTAFSNYGEAVRASGIIPAGWMSNITSATKLNITKPELSKQIDGGLRYRTEGLFLEDDHLRLEGSVFDTRMKNSITATGGPGGVIGSVYNAGPYSSKGWEAKAGWGMPEFETTLGYTHVSTKDEFGNPVSVIRRLAASTGDRLVWDNRWQALDTLSLGYTFTYVARLTDVSGQPERPGYSLHAIQSEWRPSWTPGLTLNLVVNNLLDTSYCDQTTIYSSTGVVEEPGRDIRLGVSYKF</sequence>
<evidence type="ECO:0000256" key="10">
    <source>
        <dbReference type="PROSITE-ProRule" id="PRU01360"/>
    </source>
</evidence>
<dbReference type="OrthoDB" id="9763670at2"/>
<keyword evidence="8 10" id="KW-0472">Membrane</keyword>
<keyword evidence="13" id="KW-1185">Reference proteome</keyword>
<dbReference type="InterPro" id="IPR012910">
    <property type="entry name" value="Plug_dom"/>
</dbReference>
<dbReference type="Pfam" id="PF07660">
    <property type="entry name" value="STN"/>
    <property type="match status" value="1"/>
</dbReference>
<dbReference type="InterPro" id="IPR039426">
    <property type="entry name" value="TonB-dep_rcpt-like"/>
</dbReference>
<dbReference type="InterPro" id="IPR010917">
    <property type="entry name" value="TonB_rcpt_CS"/>
</dbReference>
<dbReference type="PROSITE" id="PS52016">
    <property type="entry name" value="TONB_DEPENDENT_REC_3"/>
    <property type="match status" value="1"/>
</dbReference>
<keyword evidence="12" id="KW-0675">Receptor</keyword>
<reference evidence="12 13" key="1">
    <citation type="submission" date="2017-06" db="EMBL/GenBank/DDBJ databases">
        <authorList>
            <person name="Kim H.J."/>
            <person name="Triplett B.A."/>
        </authorList>
    </citation>
    <scope>NUCLEOTIDE SEQUENCE [LARGE SCALE GENOMIC DNA]</scope>
    <source>
        <strain evidence="12 13">DSM 13116</strain>
    </source>
</reference>
<dbReference type="SMART" id="SM00965">
    <property type="entry name" value="STN"/>
    <property type="match status" value="1"/>
</dbReference>
<dbReference type="Gene3D" id="3.55.50.30">
    <property type="match status" value="1"/>
</dbReference>
<name>A0A239A5W6_9BACT</name>
<keyword evidence="5 10" id="KW-0812">Transmembrane</keyword>
<comment type="similarity">
    <text evidence="2 10">Belongs to the TonB-dependent receptor family.</text>
</comment>
<dbReference type="GO" id="GO:0015344">
    <property type="term" value="F:siderophore uptake transmembrane transporter activity"/>
    <property type="evidence" value="ECO:0007669"/>
    <property type="project" value="TreeGrafter"/>
</dbReference>
<evidence type="ECO:0000256" key="1">
    <source>
        <dbReference type="ARBA" id="ARBA00004571"/>
    </source>
</evidence>
<gene>
    <name evidence="12" type="ORF">SAMN04488503_1854</name>
</gene>
<keyword evidence="9 10" id="KW-0998">Cell outer membrane</keyword>
<dbReference type="PROSITE" id="PS01156">
    <property type="entry name" value="TONB_DEPENDENT_REC_2"/>
    <property type="match status" value="1"/>
</dbReference>
<proteinExistence type="inferred from homology"/>
<evidence type="ECO:0000256" key="3">
    <source>
        <dbReference type="ARBA" id="ARBA00022448"/>
    </source>
</evidence>
<evidence type="ECO:0000313" key="13">
    <source>
        <dbReference type="Proteomes" id="UP000198324"/>
    </source>
</evidence>
<dbReference type="Gene3D" id="2.170.130.10">
    <property type="entry name" value="TonB-dependent receptor, plug domain"/>
    <property type="match status" value="1"/>
</dbReference>
<feature type="domain" description="Secretin/TonB short N-terminal" evidence="11">
    <location>
        <begin position="92"/>
        <end position="143"/>
    </location>
</feature>
<evidence type="ECO:0000259" key="11">
    <source>
        <dbReference type="SMART" id="SM00965"/>
    </source>
</evidence>
<dbReference type="InterPro" id="IPR037066">
    <property type="entry name" value="Plug_dom_sf"/>
</dbReference>
<dbReference type="GO" id="GO:0044718">
    <property type="term" value="P:siderophore transmembrane transport"/>
    <property type="evidence" value="ECO:0007669"/>
    <property type="project" value="TreeGrafter"/>
</dbReference>
<dbReference type="SUPFAM" id="SSF56935">
    <property type="entry name" value="Porins"/>
    <property type="match status" value="1"/>
</dbReference>
<keyword evidence="6" id="KW-0732">Signal</keyword>
<dbReference type="AlphaFoldDB" id="A0A239A5W6"/>
<keyword evidence="3 10" id="KW-0813">Transport</keyword>
<evidence type="ECO:0000256" key="5">
    <source>
        <dbReference type="ARBA" id="ARBA00022692"/>
    </source>
</evidence>
<keyword evidence="7" id="KW-0798">TonB box</keyword>
<evidence type="ECO:0000313" key="12">
    <source>
        <dbReference type="EMBL" id="SNR90950.1"/>
    </source>
</evidence>
<dbReference type="PANTHER" id="PTHR30069">
    <property type="entry name" value="TONB-DEPENDENT OUTER MEMBRANE RECEPTOR"/>
    <property type="match status" value="1"/>
</dbReference>
<evidence type="ECO:0000256" key="6">
    <source>
        <dbReference type="ARBA" id="ARBA00022729"/>
    </source>
</evidence>
<dbReference type="Pfam" id="PF07715">
    <property type="entry name" value="Plug"/>
    <property type="match status" value="1"/>
</dbReference>
<accession>A0A239A5W6</accession>
<dbReference type="Proteomes" id="UP000198324">
    <property type="component" value="Unassembled WGS sequence"/>
</dbReference>
<evidence type="ECO:0000256" key="7">
    <source>
        <dbReference type="ARBA" id="ARBA00023077"/>
    </source>
</evidence>
<organism evidence="12 13">
    <name type="scientific">Humidesulfovibrio mexicanus</name>
    <dbReference type="NCBI Taxonomy" id="147047"/>
    <lineage>
        <taxon>Bacteria</taxon>
        <taxon>Pseudomonadati</taxon>
        <taxon>Thermodesulfobacteriota</taxon>
        <taxon>Desulfovibrionia</taxon>
        <taxon>Desulfovibrionales</taxon>
        <taxon>Desulfovibrionaceae</taxon>
        <taxon>Humidesulfovibrio</taxon>
    </lineage>
</organism>
<evidence type="ECO:0000256" key="2">
    <source>
        <dbReference type="ARBA" id="ARBA00009810"/>
    </source>
</evidence>
<dbReference type="Gene3D" id="2.40.170.20">
    <property type="entry name" value="TonB-dependent receptor, beta-barrel domain"/>
    <property type="match status" value="1"/>
</dbReference>
<dbReference type="PANTHER" id="PTHR30069:SF41">
    <property type="entry name" value="HEME_HEMOPEXIN UTILIZATION PROTEIN C"/>
    <property type="match status" value="1"/>
</dbReference>
<evidence type="ECO:0000256" key="9">
    <source>
        <dbReference type="ARBA" id="ARBA00023237"/>
    </source>
</evidence>
<evidence type="ECO:0000256" key="4">
    <source>
        <dbReference type="ARBA" id="ARBA00022452"/>
    </source>
</evidence>
<protein>
    <submittedName>
        <fullName evidence="12">Hemoglobin/transferrin/lactoferrin receptor protein</fullName>
    </submittedName>
</protein>
<keyword evidence="4 10" id="KW-1134">Transmembrane beta strand</keyword>
<dbReference type="CDD" id="cd01347">
    <property type="entry name" value="ligand_gated_channel"/>
    <property type="match status" value="1"/>
</dbReference>
<comment type="subcellular location">
    <subcellularLocation>
        <location evidence="1 10">Cell outer membrane</location>
        <topology evidence="1 10">Multi-pass membrane protein</topology>
    </subcellularLocation>
</comment>
<dbReference type="EMBL" id="FZOC01000003">
    <property type="protein sequence ID" value="SNR90950.1"/>
    <property type="molecule type" value="Genomic_DNA"/>
</dbReference>
<evidence type="ECO:0000256" key="8">
    <source>
        <dbReference type="ARBA" id="ARBA00023136"/>
    </source>
</evidence>
<dbReference type="InterPro" id="IPR036942">
    <property type="entry name" value="Beta-barrel_TonB_sf"/>
</dbReference>
<dbReference type="GO" id="GO:0009279">
    <property type="term" value="C:cell outer membrane"/>
    <property type="evidence" value="ECO:0007669"/>
    <property type="project" value="UniProtKB-SubCell"/>
</dbReference>